<dbReference type="InterPro" id="IPR027463">
    <property type="entry name" value="AcrB_DN_DC_subdom"/>
</dbReference>
<feature type="transmembrane region" description="Helical" evidence="2">
    <location>
        <begin position="595"/>
        <end position="624"/>
    </location>
</feature>
<dbReference type="Gene3D" id="3.30.70.1320">
    <property type="entry name" value="Multidrug efflux transporter AcrB pore domain like"/>
    <property type="match status" value="1"/>
</dbReference>
<feature type="transmembrane region" description="Helical" evidence="2">
    <location>
        <begin position="432"/>
        <end position="452"/>
    </location>
</feature>
<keyword evidence="4" id="KW-1185">Reference proteome</keyword>
<keyword evidence="2" id="KW-0812">Transmembrane</keyword>
<dbReference type="RefSeq" id="WP_344847650.1">
    <property type="nucleotide sequence ID" value="NZ_BAABDF010000007.1"/>
</dbReference>
<feature type="transmembrane region" description="Helical" evidence="2">
    <location>
        <begin position="362"/>
        <end position="381"/>
    </location>
</feature>
<dbReference type="SUPFAM" id="SSF82693">
    <property type="entry name" value="Multidrug efflux transporter AcrB pore domain, PN1, PN2, PC1 and PC2 subdomains"/>
    <property type="match status" value="3"/>
</dbReference>
<protein>
    <recommendedName>
        <fullName evidence="5">Multidrug efflux pump</fullName>
    </recommendedName>
</protein>
<dbReference type="Gene3D" id="3.30.70.1440">
    <property type="entry name" value="Multidrug efflux transporter AcrB pore domain"/>
    <property type="match status" value="1"/>
</dbReference>
<feature type="compositionally biased region" description="Gly residues" evidence="1">
    <location>
        <begin position="1296"/>
        <end position="1305"/>
    </location>
</feature>
<keyword evidence="2" id="KW-1133">Transmembrane helix</keyword>
<dbReference type="SUPFAM" id="SSF82714">
    <property type="entry name" value="Multidrug efflux transporter AcrB TolC docking domain, DN and DC subdomains"/>
    <property type="match status" value="2"/>
</dbReference>
<sequence length="1305" mass="141234">MTGIVDWAGERARMILAFIALTLIAGAAAYVGLPKEGEPDIEIPALFVSVPFPGISAEDAERLLVKPMETELSDLDGLDRLSGTAAEGYAGVALEFEFGWDKTKIIADVRDRMGRVESQFPAGADSYSINEINFSEFPVVIVNLSGPLPERTLVKYAREMQDRLEGLEPVLEAQLTGHRDEMVEVVIDPLRLEAYNVTAQDLISVVVNNNQLVAAGEVQTDQGTFSVKIPSSFDDQSDVMGLPVKVNGDRIITLGDLADIRLTFEDREGTARFNGDATVALQVVKRKGFPIIDTVALIKSEVDAEVATWPQELQQAIVVGTSNDQSRQVASMVSQLEGSVITAVALVMIVVLAALGIRSALLVGFAIPTSFLLCFILLGIMDITISNIVMFGLILAVGMLVDGAIVVVEYADRRIEEGEGPMSAFVEAAKRMFWPIVSSTATTLCAFLPMLFWPGVAGEFMGMLPVTIIFVLSASLIVALVYLPVMGGVSGRLSRSLDRASDTLREIAPWWLRALLVLPAVAVMILGLLQLFNSGLIFGTTRDASPLPGAMAYLPGAVLFLGGSLLTAITGSAARIERKKKKIESGYKRSPFGWFTWFIAGNPVMPVVAVLTVVGSVAFVFNYYGNNNKGVEFFAASEPEQAIVYVRARGNLSLAEKDALVRSAEEIVLSQPGVANAFAFAGAGGLNANTGGASGPRDTVGQIQVELIPWEDRPSVSVDTKLLGIIPWTSTHIQDEYDGDYVLARLEERLAELPGIYTEILSLSMGPASAKPVHLRIKADDWDTLEAATAIVREKYDVTLGLTDTEDTRPLPGIDWQIDVDVEKAGRFGADVATVGGMIQLVTRGIFLDTMRVPSSDEEVEIRVRLPEKDRVLSTLDTLKVRTQDGLVPLSNFITREPVPKLAQIDRVDQKRYYDVKAAVTPDLTRDDGVAITPTERVETLTEWLETENPLPIGASWEWTGDDEEQKETGAFLGKAFGAALALMFIILLAQFNSFYNSVLVLLAVVMSTAGVLIGLMVMDMSFGMIMTGTGVVALAGIVVNNNIVLIDTYQEYSRYMPRIEAIVRTAEDRIRPVLLTTITTMAGLTPMMFALSLDFINGGYSVNSPTADFWTNLATAVVFGLGIATILTLIFTPAMLALRVWFWDIVHIVSMNVGALIGRRTRTARDNRLRQEAKRAKNPEFIWATGAEAWGAPGWEDAVALGARQADEARAWADAARDAKDTPPSASSEGAAETSATVEKAQIEPEAETTPETDDQADKPRARGARLWFLGRDRTIPADKAKADKTSDTDESDKGGSGGIQAAE</sequence>
<feature type="transmembrane region" description="Helical" evidence="2">
    <location>
        <begin position="972"/>
        <end position="992"/>
    </location>
</feature>
<evidence type="ECO:0000256" key="2">
    <source>
        <dbReference type="SAM" id="Phobius"/>
    </source>
</evidence>
<dbReference type="PANTHER" id="PTHR32063">
    <property type="match status" value="1"/>
</dbReference>
<feature type="transmembrane region" description="Helical" evidence="2">
    <location>
        <begin position="464"/>
        <end position="489"/>
    </location>
</feature>
<dbReference type="Gene3D" id="1.20.1640.10">
    <property type="entry name" value="Multidrug efflux transporter AcrB transmembrane domain"/>
    <property type="match status" value="3"/>
</dbReference>
<dbReference type="PANTHER" id="PTHR32063:SF0">
    <property type="entry name" value="SWARMING MOTILITY PROTEIN SWRC"/>
    <property type="match status" value="1"/>
</dbReference>
<feature type="compositionally biased region" description="Low complexity" evidence="1">
    <location>
        <begin position="1226"/>
        <end position="1238"/>
    </location>
</feature>
<comment type="caution">
    <text evidence="3">The sequence shown here is derived from an EMBL/GenBank/DDBJ whole genome shotgun (WGS) entry which is preliminary data.</text>
</comment>
<dbReference type="SUPFAM" id="SSF82866">
    <property type="entry name" value="Multidrug efflux transporter AcrB transmembrane domain"/>
    <property type="match status" value="2"/>
</dbReference>
<feature type="transmembrane region" description="Helical" evidence="2">
    <location>
        <begin position="999"/>
        <end position="1019"/>
    </location>
</feature>
<feature type="transmembrane region" description="Helical" evidence="2">
    <location>
        <begin position="12"/>
        <end position="33"/>
    </location>
</feature>
<feature type="transmembrane region" description="Helical" evidence="2">
    <location>
        <begin position="1074"/>
        <end position="1094"/>
    </location>
</feature>
<feature type="transmembrane region" description="Helical" evidence="2">
    <location>
        <begin position="336"/>
        <end position="355"/>
    </location>
</feature>
<organism evidence="3 4">
    <name type="scientific">Celeribacter arenosi</name>
    <dbReference type="NCBI Taxonomy" id="792649"/>
    <lineage>
        <taxon>Bacteria</taxon>
        <taxon>Pseudomonadati</taxon>
        <taxon>Pseudomonadota</taxon>
        <taxon>Alphaproteobacteria</taxon>
        <taxon>Rhodobacterales</taxon>
        <taxon>Roseobacteraceae</taxon>
        <taxon>Celeribacter</taxon>
    </lineage>
</organism>
<evidence type="ECO:0000313" key="4">
    <source>
        <dbReference type="Proteomes" id="UP001399917"/>
    </source>
</evidence>
<feature type="compositionally biased region" description="Basic and acidic residues" evidence="1">
    <location>
        <begin position="1272"/>
        <end position="1295"/>
    </location>
</feature>
<dbReference type="Pfam" id="PF00873">
    <property type="entry name" value="ACR_tran"/>
    <property type="match status" value="2"/>
</dbReference>
<gene>
    <name evidence="3" type="ORF">GCM10022404_25480</name>
</gene>
<feature type="transmembrane region" description="Helical" evidence="2">
    <location>
        <begin position="1114"/>
        <end position="1143"/>
    </location>
</feature>
<evidence type="ECO:0000313" key="3">
    <source>
        <dbReference type="EMBL" id="GAA3874554.1"/>
    </source>
</evidence>
<feature type="transmembrane region" description="Helical" evidence="2">
    <location>
        <begin position="387"/>
        <end position="411"/>
    </location>
</feature>
<dbReference type="Gene3D" id="3.30.70.1430">
    <property type="entry name" value="Multidrug efflux transporter AcrB pore domain"/>
    <property type="match status" value="2"/>
</dbReference>
<keyword evidence="2" id="KW-0472">Membrane</keyword>
<dbReference type="PRINTS" id="PR00702">
    <property type="entry name" value="ACRIFLAVINRP"/>
</dbReference>
<dbReference type="Gene3D" id="3.30.2090.10">
    <property type="entry name" value="Multidrug efflux transporter AcrB TolC docking domain, DN and DC subdomains"/>
    <property type="match status" value="2"/>
</dbReference>
<reference evidence="4" key="1">
    <citation type="journal article" date="2019" name="Int. J. Syst. Evol. Microbiol.">
        <title>The Global Catalogue of Microorganisms (GCM) 10K type strain sequencing project: providing services to taxonomists for standard genome sequencing and annotation.</title>
        <authorList>
            <consortium name="The Broad Institute Genomics Platform"/>
            <consortium name="The Broad Institute Genome Sequencing Center for Infectious Disease"/>
            <person name="Wu L."/>
            <person name="Ma J."/>
        </authorList>
    </citation>
    <scope>NUCLEOTIDE SEQUENCE [LARGE SCALE GENOMIC DNA]</scope>
    <source>
        <strain evidence="4">JCM 17190</strain>
    </source>
</reference>
<proteinExistence type="predicted"/>
<name>A0ABP7KFT3_9RHOB</name>
<feature type="region of interest" description="Disordered" evidence="1">
    <location>
        <begin position="1213"/>
        <end position="1305"/>
    </location>
</feature>
<evidence type="ECO:0008006" key="5">
    <source>
        <dbReference type="Google" id="ProtNLM"/>
    </source>
</evidence>
<dbReference type="Proteomes" id="UP001399917">
    <property type="component" value="Unassembled WGS sequence"/>
</dbReference>
<dbReference type="InterPro" id="IPR001036">
    <property type="entry name" value="Acrflvin-R"/>
</dbReference>
<accession>A0ABP7KFT3</accession>
<feature type="transmembrane region" description="Helical" evidence="2">
    <location>
        <begin position="1025"/>
        <end position="1047"/>
    </location>
</feature>
<feature type="compositionally biased region" description="Acidic residues" evidence="1">
    <location>
        <begin position="1246"/>
        <end position="1256"/>
    </location>
</feature>
<feature type="transmembrane region" description="Helical" evidence="2">
    <location>
        <begin position="510"/>
        <end position="532"/>
    </location>
</feature>
<feature type="compositionally biased region" description="Basic and acidic residues" evidence="1">
    <location>
        <begin position="1213"/>
        <end position="1222"/>
    </location>
</feature>
<dbReference type="EMBL" id="BAABDF010000007">
    <property type="protein sequence ID" value="GAA3874554.1"/>
    <property type="molecule type" value="Genomic_DNA"/>
</dbReference>
<feature type="transmembrane region" description="Helical" evidence="2">
    <location>
        <begin position="552"/>
        <end position="574"/>
    </location>
</feature>
<evidence type="ECO:0000256" key="1">
    <source>
        <dbReference type="SAM" id="MobiDB-lite"/>
    </source>
</evidence>